<accession>A0ACC3TEQ9</accession>
<sequence>MATTALGCKPPAPGIPNSPSPSRARRLSSLTTSPDLGDGVSDSDDEEMLMLKLLQSEAEQARIHAEQQALKAKIALRELRRKKRLRQPDHEHEQHESSCLALSPTISPAGHRSALSTPTKQSSLALMPGLSPATSASQDCVPATPDDAVGRTTTTTPSRSVRKHFSPEQQKVHNDEIIKRRRLDFAPAIKNSLLPAVLRTPSSSDGHAANISAAQNPKVLVPKSPSPIKPKRVDVVPLRRMLGLDKGLSAHDISLTHNKKPKLSDTVPKSSVIVRHTDTGRTGAHVAPTMGLKSTRMAQVERTRHEAVEKRRGTAYAGIAPKPAVGETAVGTGGMAFGERLMAARRRANVKKEPGDAGESLKKRLEKEDAQKAEKKGRLVDDRMALLKRAPTAAVSDSTTRPMDDDDSDDDLEVEPPLRSTDISSVNTSDSVATATTTTPPSSPPEPARATLGSKLSGTKTDLFDSHTKLALLTRYVSVADVDASMQHKKVFTVSSLCATVAPPEYDPPVYPDWAVFGVVARKSSIMYTKRRPTLKKNEDSVERPEPNEKDWKKVIASATAEHDGTAGAGPRNKRKEQEKTKKKDGDDDDDGGENMQARRYFILKLTDLKQDLDVFVMGPRLDKFWKLRLGDVVAVINPGVWPPKSGGGTGFSLNVTERDDEVVEVGRARDFGMCKALTRKETPCRNWVDLRKTEYCEFHVELAVRRTSGRRAEVNKGTTMFSPKKNGQRMIMTRGGGGREGLLPDPLAPKPDRANRSGAKIYCLERFQDDDTVYTPARSTFRGH</sequence>
<proteinExistence type="predicted"/>
<evidence type="ECO:0000313" key="1">
    <source>
        <dbReference type="EMBL" id="KAK9319678.1"/>
    </source>
</evidence>
<comment type="caution">
    <text evidence="1">The sequence shown here is derived from an EMBL/GenBank/DDBJ whole genome shotgun (WGS) entry which is preliminary data.</text>
</comment>
<reference evidence="2" key="1">
    <citation type="journal article" date="2024" name="Front. Bioeng. Biotechnol.">
        <title>Genome-scale model development and genomic sequencing of the oleaginous clade Lipomyces.</title>
        <authorList>
            <person name="Czajka J.J."/>
            <person name="Han Y."/>
            <person name="Kim J."/>
            <person name="Mondo S.J."/>
            <person name="Hofstad B.A."/>
            <person name="Robles A."/>
            <person name="Haridas S."/>
            <person name="Riley R."/>
            <person name="LaButti K."/>
            <person name="Pangilinan J."/>
            <person name="Andreopoulos W."/>
            <person name="Lipzen A."/>
            <person name="Yan J."/>
            <person name="Wang M."/>
            <person name="Ng V."/>
            <person name="Grigoriev I.V."/>
            <person name="Spatafora J.W."/>
            <person name="Magnuson J.K."/>
            <person name="Baker S.E."/>
            <person name="Pomraning K.R."/>
        </authorList>
    </citation>
    <scope>NUCLEOTIDE SEQUENCE [LARGE SCALE GENOMIC DNA]</scope>
    <source>
        <strain evidence="2">CBS 10300</strain>
    </source>
</reference>
<dbReference type="Proteomes" id="UP001489719">
    <property type="component" value="Unassembled WGS sequence"/>
</dbReference>
<keyword evidence="2" id="KW-1185">Reference proteome</keyword>
<gene>
    <name evidence="1" type="ORF">V1517DRAFT_331734</name>
</gene>
<protein>
    <submittedName>
        <fullName evidence="1">Uncharacterized protein</fullName>
    </submittedName>
</protein>
<evidence type="ECO:0000313" key="2">
    <source>
        <dbReference type="Proteomes" id="UP001489719"/>
    </source>
</evidence>
<name>A0ACC3TEQ9_9ASCO</name>
<dbReference type="EMBL" id="MU970169">
    <property type="protein sequence ID" value="KAK9319678.1"/>
    <property type="molecule type" value="Genomic_DNA"/>
</dbReference>
<organism evidence="1 2">
    <name type="scientific">Lipomyces orientalis</name>
    <dbReference type="NCBI Taxonomy" id="1233043"/>
    <lineage>
        <taxon>Eukaryota</taxon>
        <taxon>Fungi</taxon>
        <taxon>Dikarya</taxon>
        <taxon>Ascomycota</taxon>
        <taxon>Saccharomycotina</taxon>
        <taxon>Lipomycetes</taxon>
        <taxon>Lipomycetales</taxon>
        <taxon>Lipomycetaceae</taxon>
        <taxon>Lipomyces</taxon>
    </lineage>
</organism>